<dbReference type="RefSeq" id="WP_138184551.1">
    <property type="nucleotide sequence ID" value="NZ_LS992241.1"/>
</dbReference>
<organism evidence="1 2">
    <name type="scientific">Paenibacillus alvei</name>
    <name type="common">Bacillus alvei</name>
    <dbReference type="NCBI Taxonomy" id="44250"/>
    <lineage>
        <taxon>Bacteria</taxon>
        <taxon>Bacillati</taxon>
        <taxon>Bacillota</taxon>
        <taxon>Bacilli</taxon>
        <taxon>Bacillales</taxon>
        <taxon>Paenibacillaceae</taxon>
        <taxon>Paenibacillus</taxon>
    </lineage>
</organism>
<dbReference type="AlphaFoldDB" id="A0A383R6B6"/>
<evidence type="ECO:0000313" key="2">
    <source>
        <dbReference type="Proteomes" id="UP000304148"/>
    </source>
</evidence>
<reference evidence="2" key="1">
    <citation type="submission" date="2018-08" db="EMBL/GenBank/DDBJ databases">
        <authorList>
            <person name="Chevrot R."/>
        </authorList>
    </citation>
    <scope>NUCLEOTIDE SEQUENCE [LARGE SCALE GENOMIC DNA]</scope>
</reference>
<accession>A0A383R6B6</accession>
<protein>
    <submittedName>
        <fullName evidence="1">Uncharacterized protein</fullName>
    </submittedName>
</protein>
<proteinExistence type="predicted"/>
<dbReference type="Proteomes" id="UP000304148">
    <property type="component" value="Chromosome"/>
</dbReference>
<gene>
    <name evidence="1" type="ORF">PBLR_10494</name>
</gene>
<evidence type="ECO:0000313" key="1">
    <source>
        <dbReference type="EMBL" id="SYX82074.1"/>
    </source>
</evidence>
<sequence length="87" mass="9598">MFHVCPLCNGMISPEIQCPNCLNPTTDSGKLEDYVGPYAPYQPDDSVSHQTMLDDSSVSSSVSMQCLHIIYCEHCHATAYVNGLAWE</sequence>
<dbReference type="EMBL" id="LS992241">
    <property type="protein sequence ID" value="SYX82074.1"/>
    <property type="molecule type" value="Genomic_DNA"/>
</dbReference>
<name>A0A383R6B6_PAEAL</name>